<accession>A0ABM1UYH3</accession>
<reference evidence="6" key="2">
    <citation type="submission" date="2025-08" db="UniProtKB">
        <authorList>
            <consortium name="RefSeq"/>
        </authorList>
    </citation>
    <scope>IDENTIFICATION</scope>
</reference>
<feature type="compositionally biased region" description="Polar residues" evidence="2">
    <location>
        <begin position="93"/>
        <end position="115"/>
    </location>
</feature>
<feature type="region of interest" description="Disordered" evidence="2">
    <location>
        <begin position="55"/>
        <end position="76"/>
    </location>
</feature>
<dbReference type="InterPro" id="IPR036875">
    <property type="entry name" value="Znf_CCHC_sf"/>
</dbReference>
<feature type="region of interest" description="Disordered" evidence="2">
    <location>
        <begin position="92"/>
        <end position="131"/>
    </location>
</feature>
<feature type="compositionally biased region" description="Low complexity" evidence="2">
    <location>
        <begin position="62"/>
        <end position="76"/>
    </location>
</feature>
<feature type="signal peptide" evidence="3">
    <location>
        <begin position="1"/>
        <end position="19"/>
    </location>
</feature>
<keyword evidence="1" id="KW-0479">Metal-binding</keyword>
<gene>
    <name evidence="6" type="primary">LOC114074765</name>
</gene>
<proteinExistence type="predicted"/>
<keyword evidence="1" id="KW-0863">Zinc-finger</keyword>
<feature type="chain" id="PRO_5045943500" evidence="3">
    <location>
        <begin position="20"/>
        <end position="163"/>
    </location>
</feature>
<dbReference type="PANTHER" id="PTHR34222">
    <property type="entry name" value="GAG_PRE-INTEGRS DOMAIN-CONTAINING PROTEIN"/>
    <property type="match status" value="1"/>
</dbReference>
<keyword evidence="1" id="KW-0862">Zinc</keyword>
<evidence type="ECO:0000259" key="4">
    <source>
        <dbReference type="PROSITE" id="PS50158"/>
    </source>
</evidence>
<reference evidence="5" key="1">
    <citation type="journal article" date="2014" name="Nat. Genet.">
        <title>The genome of the stress-tolerant wild tomato species Solanum pennellii.</title>
        <authorList>
            <person name="Bolger A."/>
            <person name="Scossa F."/>
            <person name="Bolger M.E."/>
            <person name="Lanz C."/>
            <person name="Maumus F."/>
            <person name="Tohge T."/>
            <person name="Quesneville H."/>
            <person name="Alseekh S."/>
            <person name="Sorensen I."/>
            <person name="Lichtenstein G."/>
            <person name="Fich E.A."/>
            <person name="Conte M."/>
            <person name="Keller H."/>
            <person name="Schneeberger K."/>
            <person name="Schwacke R."/>
            <person name="Ofner I."/>
            <person name="Vrebalov J."/>
            <person name="Xu Y."/>
            <person name="Osorio S."/>
            <person name="Aflitos S.A."/>
            <person name="Schijlen E."/>
            <person name="Jimenez-Gomez J.M."/>
            <person name="Ryngajllo M."/>
            <person name="Kimura S."/>
            <person name="Kumar R."/>
            <person name="Koenig D."/>
            <person name="Headland L.R."/>
            <person name="Maloof J.N."/>
            <person name="Sinha N."/>
            <person name="van Ham R.C."/>
            <person name="Lankhorst R.K."/>
            <person name="Mao L."/>
            <person name="Vogel A."/>
            <person name="Arsova B."/>
            <person name="Panstruga R."/>
            <person name="Fei Z."/>
            <person name="Rose J.K."/>
            <person name="Zamir D."/>
            <person name="Carrari F."/>
            <person name="Giovannoni J.J."/>
            <person name="Weigel D."/>
            <person name="Usadel B."/>
            <person name="Fernie A.R."/>
        </authorList>
    </citation>
    <scope>NUCLEOTIDE SEQUENCE [LARGE SCALE GENOMIC DNA]</scope>
    <source>
        <strain evidence="5">cv. LA0716</strain>
    </source>
</reference>
<dbReference type="RefSeq" id="XP_027768541.1">
    <property type="nucleotide sequence ID" value="XM_027912740.1"/>
</dbReference>
<dbReference type="Pfam" id="PF00098">
    <property type="entry name" value="zf-CCHC"/>
    <property type="match status" value="1"/>
</dbReference>
<name>A0ABM1UYH3_SOLPN</name>
<dbReference type="SMART" id="SM00343">
    <property type="entry name" value="ZnF_C2HC"/>
    <property type="match status" value="1"/>
</dbReference>
<keyword evidence="3" id="KW-0732">Signal</keyword>
<dbReference type="Gene3D" id="4.10.60.10">
    <property type="entry name" value="Zinc finger, CCHC-type"/>
    <property type="match status" value="1"/>
</dbReference>
<dbReference type="Proteomes" id="UP000694930">
    <property type="component" value="Chromosome 11"/>
</dbReference>
<evidence type="ECO:0000313" key="5">
    <source>
        <dbReference type="Proteomes" id="UP000694930"/>
    </source>
</evidence>
<evidence type="ECO:0000313" key="6">
    <source>
        <dbReference type="RefSeq" id="XP_027768541.1"/>
    </source>
</evidence>
<dbReference type="PANTHER" id="PTHR34222:SF95">
    <property type="entry name" value="RRNA 2'-O-METHYLTRANSFERASE FIBRILLARIN-LIKE ISOFORM X1"/>
    <property type="match status" value="1"/>
</dbReference>
<evidence type="ECO:0000256" key="3">
    <source>
        <dbReference type="SAM" id="SignalP"/>
    </source>
</evidence>
<sequence>MAIMIFLAGLLSEFETAKSHILSSSEISSLKDVLSRVLRTESTPSNQQTNVLVAKGGGGRNNAGKWNNNDSGRWNNNNDVGRWNNNNDAGKWNHNNDAGRWNNTNDSGRWNNNKGGDNDAGRWNNNKGGDNDARRWINDNTCRYCKEPGHIRRNCKKLQNRNQ</sequence>
<organism evidence="5 6">
    <name type="scientific">Solanum pennellii</name>
    <name type="common">Tomato</name>
    <name type="synonym">Lycopersicon pennellii</name>
    <dbReference type="NCBI Taxonomy" id="28526"/>
    <lineage>
        <taxon>Eukaryota</taxon>
        <taxon>Viridiplantae</taxon>
        <taxon>Streptophyta</taxon>
        <taxon>Embryophyta</taxon>
        <taxon>Tracheophyta</taxon>
        <taxon>Spermatophyta</taxon>
        <taxon>Magnoliopsida</taxon>
        <taxon>eudicotyledons</taxon>
        <taxon>Gunneridae</taxon>
        <taxon>Pentapetalae</taxon>
        <taxon>asterids</taxon>
        <taxon>lamiids</taxon>
        <taxon>Solanales</taxon>
        <taxon>Solanaceae</taxon>
        <taxon>Solanoideae</taxon>
        <taxon>Solaneae</taxon>
        <taxon>Solanum</taxon>
        <taxon>Solanum subgen. Lycopersicon</taxon>
    </lineage>
</organism>
<evidence type="ECO:0000256" key="1">
    <source>
        <dbReference type="PROSITE-ProRule" id="PRU00047"/>
    </source>
</evidence>
<keyword evidence="5" id="KW-1185">Reference proteome</keyword>
<protein>
    <submittedName>
        <fullName evidence="6">Uncharacterized protein LOC114074765</fullName>
    </submittedName>
</protein>
<dbReference type="PROSITE" id="PS50158">
    <property type="entry name" value="ZF_CCHC"/>
    <property type="match status" value="1"/>
</dbReference>
<dbReference type="GeneID" id="114074765"/>
<evidence type="ECO:0000256" key="2">
    <source>
        <dbReference type="SAM" id="MobiDB-lite"/>
    </source>
</evidence>
<dbReference type="InterPro" id="IPR001878">
    <property type="entry name" value="Znf_CCHC"/>
</dbReference>
<dbReference type="SUPFAM" id="SSF57756">
    <property type="entry name" value="Retrovirus zinc finger-like domains"/>
    <property type="match status" value="1"/>
</dbReference>
<feature type="domain" description="CCHC-type" evidence="4">
    <location>
        <begin position="142"/>
        <end position="157"/>
    </location>
</feature>